<feature type="region of interest" description="Disordered" evidence="1">
    <location>
        <begin position="406"/>
        <end position="425"/>
    </location>
</feature>
<feature type="transmembrane region" description="Helical" evidence="2">
    <location>
        <begin position="197"/>
        <end position="216"/>
    </location>
</feature>
<reference evidence="3" key="1">
    <citation type="submission" date="2023-02" db="EMBL/GenBank/DDBJ databases">
        <title>Actinomadura rubrobrunea NBRC 14622.</title>
        <authorList>
            <person name="Ichikawa N."/>
            <person name="Sato H."/>
            <person name="Tonouchi N."/>
        </authorList>
    </citation>
    <scope>NUCLEOTIDE SEQUENCE</scope>
    <source>
        <strain evidence="3">NBRC 14622</strain>
    </source>
</reference>
<keyword evidence="4" id="KW-1185">Reference proteome</keyword>
<proteinExistence type="predicted"/>
<feature type="transmembrane region" description="Helical" evidence="2">
    <location>
        <begin position="53"/>
        <end position="79"/>
    </location>
</feature>
<gene>
    <name evidence="3" type="ORF">Arub01_34810</name>
</gene>
<name>A0A9W6UXF8_9ACTN</name>
<feature type="transmembrane region" description="Helical" evidence="2">
    <location>
        <begin position="167"/>
        <end position="185"/>
    </location>
</feature>
<accession>A0A9W6UXF8</accession>
<feature type="transmembrane region" description="Helical" evidence="2">
    <location>
        <begin position="253"/>
        <end position="272"/>
    </location>
</feature>
<sequence length="425" mass="46459">MPELSARSPILLPWATLKLAARFALPLALWFTVGEFLRYGVMYGGYRLGHLKGAAASIAPLMTVSLLVMISLTVAVAMVHCVREGLDVVYARRPSGDLTPWAVGNQESMVEALSRAILPFMVFYTAWGLHSEDAREFVNMAQSRGFAEGGLDGQLEGLGMLITLERHVPLAIGLTGGFFVLKVAFEWLVQRRLTGSTAVLLAFLEINFALFGIFTIDHLRNEAGDWIADRRAWSWVEQVIGDGLELWDPFKHAVLGSLIWLVIAGVVLGLDARDEQVVLGRGRTARRIARAGGVGRTGSPREIATRGIRELWLPAWYGLRLVRRSGVVPFGVFCVLFTGLDVAERLARRQVYELVGAHPAVWWVPRLTLIGFGTALVFQILRICLLAAAFNLVLARVTMRTAAKAAVPSGGTPPTAELPASPSRP</sequence>
<feature type="transmembrane region" description="Helical" evidence="2">
    <location>
        <begin position="367"/>
        <end position="394"/>
    </location>
</feature>
<evidence type="ECO:0000256" key="2">
    <source>
        <dbReference type="SAM" id="Phobius"/>
    </source>
</evidence>
<dbReference type="AlphaFoldDB" id="A0A9W6UXF8"/>
<feature type="transmembrane region" description="Helical" evidence="2">
    <location>
        <begin position="20"/>
        <end position="41"/>
    </location>
</feature>
<dbReference type="Proteomes" id="UP001165124">
    <property type="component" value="Unassembled WGS sequence"/>
</dbReference>
<keyword evidence="2" id="KW-1133">Transmembrane helix</keyword>
<evidence type="ECO:0000313" key="3">
    <source>
        <dbReference type="EMBL" id="GLW65237.1"/>
    </source>
</evidence>
<evidence type="ECO:0000256" key="1">
    <source>
        <dbReference type="SAM" id="MobiDB-lite"/>
    </source>
</evidence>
<keyword evidence="2" id="KW-0472">Membrane</keyword>
<dbReference type="RefSeq" id="WP_067906718.1">
    <property type="nucleotide sequence ID" value="NZ_BSRZ01000008.1"/>
</dbReference>
<protein>
    <submittedName>
        <fullName evidence="3">Uncharacterized protein</fullName>
    </submittedName>
</protein>
<feature type="transmembrane region" description="Helical" evidence="2">
    <location>
        <begin position="327"/>
        <end position="347"/>
    </location>
</feature>
<comment type="caution">
    <text evidence="3">The sequence shown here is derived from an EMBL/GenBank/DDBJ whole genome shotgun (WGS) entry which is preliminary data.</text>
</comment>
<evidence type="ECO:0000313" key="4">
    <source>
        <dbReference type="Proteomes" id="UP001165124"/>
    </source>
</evidence>
<organism evidence="3 4">
    <name type="scientific">Actinomadura rubrobrunea</name>
    <dbReference type="NCBI Taxonomy" id="115335"/>
    <lineage>
        <taxon>Bacteria</taxon>
        <taxon>Bacillati</taxon>
        <taxon>Actinomycetota</taxon>
        <taxon>Actinomycetes</taxon>
        <taxon>Streptosporangiales</taxon>
        <taxon>Thermomonosporaceae</taxon>
        <taxon>Actinomadura</taxon>
    </lineage>
</organism>
<keyword evidence="2" id="KW-0812">Transmembrane</keyword>
<dbReference type="EMBL" id="BSRZ01000008">
    <property type="protein sequence ID" value="GLW65237.1"/>
    <property type="molecule type" value="Genomic_DNA"/>
</dbReference>